<dbReference type="EMBL" id="AMFJ01000466">
    <property type="protein sequence ID" value="EKE27561.1"/>
    <property type="molecule type" value="Genomic_DNA"/>
</dbReference>
<dbReference type="AlphaFoldDB" id="K2F8V1"/>
<feature type="domain" description="5-hmdU DNA kinase helical" evidence="1">
    <location>
        <begin position="8"/>
        <end position="279"/>
    </location>
</feature>
<sequence length="293" mass="35108">MKINKPNLQLFYFFISERHNINKKKSILKLAPPWTDNPILKEFKFTNVFRDLDPGTRFVIDELTPGVSTVENLIFNIIIYRLYNKIQTSRYLWIQDVRNFSRNSFEKKLREIKDSWEKVFTNAFIVSGYGFVSSEWDKVARTSRIIDDISKVIPELTNRIEENKSSGFTFETIKSLPWIWDFLAYQICVDIGYARQDSYNEDVHVVAGPGCRRWLDRIWEDRGELSYEQCIAWLVDNQDVEFKKLWIDMWVLFDDREVKRLNLMAVENCLCEFSKYMKALNWEGRPRNRYRVI</sequence>
<evidence type="ECO:0000313" key="2">
    <source>
        <dbReference type="EMBL" id="EKE27561.1"/>
    </source>
</evidence>
<gene>
    <name evidence="2" type="ORF">ACD_3C00192G0006</name>
</gene>
<dbReference type="Pfam" id="PF18723">
    <property type="entry name" value="HMUDK_hel"/>
    <property type="match status" value="1"/>
</dbReference>
<organism evidence="2">
    <name type="scientific">uncultured bacterium</name>
    <name type="common">gcode 4</name>
    <dbReference type="NCBI Taxonomy" id="1234023"/>
    <lineage>
        <taxon>Bacteria</taxon>
        <taxon>environmental samples</taxon>
    </lineage>
</organism>
<accession>K2F8V1</accession>
<reference evidence="2" key="1">
    <citation type="journal article" date="2012" name="Science">
        <title>Fermentation, hydrogen, and sulfur metabolism in multiple uncultivated bacterial phyla.</title>
        <authorList>
            <person name="Wrighton K.C."/>
            <person name="Thomas B.C."/>
            <person name="Sharon I."/>
            <person name="Miller C.S."/>
            <person name="Castelle C.J."/>
            <person name="VerBerkmoes N.C."/>
            <person name="Wilkins M.J."/>
            <person name="Hettich R.L."/>
            <person name="Lipton M.S."/>
            <person name="Williams K.H."/>
            <person name="Long P.E."/>
            <person name="Banfield J.F."/>
        </authorList>
    </citation>
    <scope>NUCLEOTIDE SEQUENCE [LARGE SCALE GENOMIC DNA]</scope>
</reference>
<dbReference type="InterPro" id="IPR040684">
    <property type="entry name" value="HMUDK_hel"/>
</dbReference>
<evidence type="ECO:0000259" key="1">
    <source>
        <dbReference type="Pfam" id="PF18723"/>
    </source>
</evidence>
<name>K2F8V1_9BACT</name>
<comment type="caution">
    <text evidence="2">The sequence shown here is derived from an EMBL/GenBank/DDBJ whole genome shotgun (WGS) entry which is preliminary data.</text>
</comment>
<protein>
    <recommendedName>
        <fullName evidence="1">5-hmdU DNA kinase helical domain-containing protein</fullName>
    </recommendedName>
</protein>
<proteinExistence type="predicted"/>